<evidence type="ECO:0000313" key="3">
    <source>
        <dbReference type="Proteomes" id="UP000293852"/>
    </source>
</evidence>
<dbReference type="EMBL" id="SGWX01000001">
    <property type="protein sequence ID" value="RZS62107.1"/>
    <property type="molecule type" value="Genomic_DNA"/>
</dbReference>
<evidence type="ECO:0008006" key="4">
    <source>
        <dbReference type="Google" id="ProtNLM"/>
    </source>
</evidence>
<keyword evidence="1" id="KW-0732">Signal</keyword>
<dbReference type="RefSeq" id="WP_242607943.1">
    <property type="nucleotide sequence ID" value="NZ_SGWX01000001.1"/>
</dbReference>
<gene>
    <name evidence="2" type="ORF">EV386_2426</name>
</gene>
<dbReference type="AlphaFoldDB" id="A0A4Q7M572"/>
<dbReference type="Proteomes" id="UP000293852">
    <property type="component" value="Unassembled WGS sequence"/>
</dbReference>
<feature type="chain" id="PRO_5039057588" description="Copper(I)-binding protein" evidence="1">
    <location>
        <begin position="25"/>
        <end position="153"/>
    </location>
</feature>
<evidence type="ECO:0000256" key="1">
    <source>
        <dbReference type="SAM" id="SignalP"/>
    </source>
</evidence>
<name>A0A4Q7M572_9MICO</name>
<organism evidence="2 3">
    <name type="scientific">Xylanimonas ulmi</name>
    <dbReference type="NCBI Taxonomy" id="228973"/>
    <lineage>
        <taxon>Bacteria</taxon>
        <taxon>Bacillati</taxon>
        <taxon>Actinomycetota</taxon>
        <taxon>Actinomycetes</taxon>
        <taxon>Micrococcales</taxon>
        <taxon>Promicromonosporaceae</taxon>
        <taxon>Xylanimonas</taxon>
    </lineage>
</organism>
<reference evidence="2 3" key="1">
    <citation type="submission" date="2019-02" db="EMBL/GenBank/DDBJ databases">
        <title>Sequencing the genomes of 1000 actinobacteria strains.</title>
        <authorList>
            <person name="Klenk H.-P."/>
        </authorList>
    </citation>
    <scope>NUCLEOTIDE SEQUENCE [LARGE SCALE GENOMIC DNA]</scope>
    <source>
        <strain evidence="2 3">DSM 16932</strain>
    </source>
</reference>
<feature type="signal peptide" evidence="1">
    <location>
        <begin position="1"/>
        <end position="24"/>
    </location>
</feature>
<evidence type="ECO:0000313" key="2">
    <source>
        <dbReference type="EMBL" id="RZS62107.1"/>
    </source>
</evidence>
<comment type="caution">
    <text evidence="2">The sequence shown here is derived from an EMBL/GenBank/DDBJ whole genome shotgun (WGS) entry which is preliminary data.</text>
</comment>
<protein>
    <recommendedName>
        <fullName evidence="4">Copper(I)-binding protein</fullName>
    </recommendedName>
</protein>
<sequence length="153" mass="15555">MFRTRITRLSVLAAAGALTLGACAPAMTAHEYAPSDGSRVTVTSELRGVNLLVVAAQEGGEGAVQGALVNHTDQAETFTLAVDGAAPVRVTVEAAQTVYLGTADGEQVTLDAVAKAPGSFLPATLEVGGQSQEFQLPVMDAAAPEYADVAPES</sequence>
<accession>A0A4Q7M572</accession>
<keyword evidence="3" id="KW-1185">Reference proteome</keyword>
<dbReference type="PROSITE" id="PS51257">
    <property type="entry name" value="PROKAR_LIPOPROTEIN"/>
    <property type="match status" value="1"/>
</dbReference>
<proteinExistence type="predicted"/>